<feature type="chain" id="PRO_5015637517" description="TolC family protein" evidence="8">
    <location>
        <begin position="20"/>
        <end position="438"/>
    </location>
</feature>
<evidence type="ECO:0000256" key="2">
    <source>
        <dbReference type="ARBA" id="ARBA00007613"/>
    </source>
</evidence>
<evidence type="ECO:0000256" key="8">
    <source>
        <dbReference type="SAM" id="SignalP"/>
    </source>
</evidence>
<dbReference type="GO" id="GO:0009279">
    <property type="term" value="C:cell outer membrane"/>
    <property type="evidence" value="ECO:0007669"/>
    <property type="project" value="UniProtKB-SubCell"/>
</dbReference>
<dbReference type="Proteomes" id="UP000244450">
    <property type="component" value="Unassembled WGS sequence"/>
</dbReference>
<dbReference type="PANTHER" id="PTHR30026:SF20">
    <property type="entry name" value="OUTER MEMBRANE PROTEIN TOLC"/>
    <property type="match status" value="1"/>
</dbReference>
<evidence type="ECO:0000313" key="9">
    <source>
        <dbReference type="EMBL" id="PUZ23331.1"/>
    </source>
</evidence>
<evidence type="ECO:0000256" key="7">
    <source>
        <dbReference type="ARBA" id="ARBA00023237"/>
    </source>
</evidence>
<dbReference type="SUPFAM" id="SSF56954">
    <property type="entry name" value="Outer membrane efflux proteins (OEP)"/>
    <property type="match status" value="1"/>
</dbReference>
<comment type="subcellular location">
    <subcellularLocation>
        <location evidence="1">Cell outer membrane</location>
    </subcellularLocation>
</comment>
<dbReference type="AlphaFoldDB" id="A0A2T7BE19"/>
<comment type="similarity">
    <text evidence="2">Belongs to the outer membrane factor (OMF) (TC 1.B.17) family.</text>
</comment>
<comment type="caution">
    <text evidence="9">The sequence shown here is derived from an EMBL/GenBank/DDBJ whole genome shotgun (WGS) entry which is preliminary data.</text>
</comment>
<dbReference type="OrthoDB" id="1413034at2"/>
<dbReference type="Gene3D" id="1.20.1600.10">
    <property type="entry name" value="Outer membrane efflux proteins (OEP)"/>
    <property type="match status" value="1"/>
</dbReference>
<dbReference type="InterPro" id="IPR051906">
    <property type="entry name" value="TolC-like"/>
</dbReference>
<sequence>MYAGKQILLCLLCCLGAQAQDSVRISLADAREQAVQQSKLLQIQRAKVRESEYKVNGVHSKYFPNLSATAGYVYNVKTDITLREGKLGNINNTPIPDRDIKLFEGNHNLLLGGVTAVQPITQLTKVAVGEKVARTEAVIARTQLDKAALEIKQGVEKLYFGLLITQQQLTQAQAETEMLNAQLYDIESALMAGKTDSVNRTGLLAKLADEEQKTLQLTYQYQNYQDDLDELLGYPPATPIAPLPVMDTIYTLQPLSAYVTQASEQNPDVRIASQTRDKAAFGVSAARKDFIPDLGLAGGYGYQNAISLLPENNFFVGVILHWNILDFGGRRAVVNERLALQQQADTNLVYTREHITIAVQKAYRNVQQSHALIQAAQKAVRYRREELKMKEDARLAGTLLKREVLATQADLAKALADLYAAQLNYRMAITALSLVTGN</sequence>
<dbReference type="GO" id="GO:0015288">
    <property type="term" value="F:porin activity"/>
    <property type="evidence" value="ECO:0007669"/>
    <property type="project" value="TreeGrafter"/>
</dbReference>
<keyword evidence="5" id="KW-0812">Transmembrane</keyword>
<keyword evidence="4" id="KW-1134">Transmembrane beta strand</keyword>
<name>A0A2T7BE19_9BACT</name>
<evidence type="ECO:0000256" key="5">
    <source>
        <dbReference type="ARBA" id="ARBA00022692"/>
    </source>
</evidence>
<feature type="signal peptide" evidence="8">
    <location>
        <begin position="1"/>
        <end position="19"/>
    </location>
</feature>
<reference evidence="9 10" key="1">
    <citation type="submission" date="2018-04" db="EMBL/GenBank/DDBJ databases">
        <title>Chitinophaga fuyangensis sp. nov., isolated from soil in a chemical factory.</title>
        <authorList>
            <person name="Chen K."/>
        </authorList>
    </citation>
    <scope>NUCLEOTIDE SEQUENCE [LARGE SCALE GENOMIC DNA]</scope>
    <source>
        <strain evidence="9 10">LY-1</strain>
    </source>
</reference>
<dbReference type="EMBL" id="QCYK01000003">
    <property type="protein sequence ID" value="PUZ23331.1"/>
    <property type="molecule type" value="Genomic_DNA"/>
</dbReference>
<organism evidence="9 10">
    <name type="scientific">Chitinophaga parva</name>
    <dbReference type="NCBI Taxonomy" id="2169414"/>
    <lineage>
        <taxon>Bacteria</taxon>
        <taxon>Pseudomonadati</taxon>
        <taxon>Bacteroidota</taxon>
        <taxon>Chitinophagia</taxon>
        <taxon>Chitinophagales</taxon>
        <taxon>Chitinophagaceae</taxon>
        <taxon>Chitinophaga</taxon>
    </lineage>
</organism>
<evidence type="ECO:0000313" key="10">
    <source>
        <dbReference type="Proteomes" id="UP000244450"/>
    </source>
</evidence>
<evidence type="ECO:0000256" key="6">
    <source>
        <dbReference type="ARBA" id="ARBA00023136"/>
    </source>
</evidence>
<evidence type="ECO:0000256" key="1">
    <source>
        <dbReference type="ARBA" id="ARBA00004442"/>
    </source>
</evidence>
<protein>
    <recommendedName>
        <fullName evidence="11">TolC family protein</fullName>
    </recommendedName>
</protein>
<evidence type="ECO:0000256" key="4">
    <source>
        <dbReference type="ARBA" id="ARBA00022452"/>
    </source>
</evidence>
<keyword evidence="6" id="KW-0472">Membrane</keyword>
<dbReference type="PANTHER" id="PTHR30026">
    <property type="entry name" value="OUTER MEMBRANE PROTEIN TOLC"/>
    <property type="match status" value="1"/>
</dbReference>
<dbReference type="GO" id="GO:0015562">
    <property type="term" value="F:efflux transmembrane transporter activity"/>
    <property type="evidence" value="ECO:0007669"/>
    <property type="project" value="InterPro"/>
</dbReference>
<dbReference type="GO" id="GO:1990281">
    <property type="term" value="C:efflux pump complex"/>
    <property type="evidence" value="ECO:0007669"/>
    <property type="project" value="TreeGrafter"/>
</dbReference>
<dbReference type="InterPro" id="IPR003423">
    <property type="entry name" value="OMP_efflux"/>
</dbReference>
<evidence type="ECO:0008006" key="11">
    <source>
        <dbReference type="Google" id="ProtNLM"/>
    </source>
</evidence>
<dbReference type="Pfam" id="PF02321">
    <property type="entry name" value="OEP"/>
    <property type="match status" value="2"/>
</dbReference>
<proteinExistence type="inferred from homology"/>
<keyword evidence="10" id="KW-1185">Reference proteome</keyword>
<evidence type="ECO:0000256" key="3">
    <source>
        <dbReference type="ARBA" id="ARBA00022448"/>
    </source>
</evidence>
<keyword evidence="8" id="KW-0732">Signal</keyword>
<keyword evidence="7" id="KW-0998">Cell outer membrane</keyword>
<gene>
    <name evidence="9" type="ORF">DCC81_23380</name>
</gene>
<accession>A0A2T7BE19</accession>
<keyword evidence="3" id="KW-0813">Transport</keyword>